<reference evidence="2 3" key="1">
    <citation type="submission" date="2017-10" db="EMBL/GenBank/DDBJ databases">
        <title>Nyctiphanis sp. nov., isolated from the stomach of the euphausiid Nyctiphanes simplex (Hansen, 1911) in the Gulf of California.</title>
        <authorList>
            <person name="Gomez-Gil B."/>
            <person name="Aguilar-Mendez M."/>
            <person name="Lopez-Cortes A."/>
            <person name="Gomez-Gutierrez J."/>
            <person name="Roque A."/>
            <person name="Lang E."/>
            <person name="Gonzalez-Castillo A."/>
        </authorList>
    </citation>
    <scope>NUCLEOTIDE SEQUENCE [LARGE SCALE GENOMIC DNA]</scope>
    <source>
        <strain evidence="2 3">CAIM 600</strain>
    </source>
</reference>
<dbReference type="InterPro" id="IPR037522">
    <property type="entry name" value="HD_GYP_dom"/>
</dbReference>
<sequence length="384" mass="43342">MLQRVAIDELQIGMYVEQIESNSTRTRLRKPGFIRREETIQRLREKNVEFVLVDLFQSQFMQPLSPTETSVGEQSSIPESMDLTAAKTLADESKKHLSKLLTNIADGTDLEVEPLKEIGKNIVSNIFERKDAVFWINGIREKSTYLLEHSLGVAFHLVNFGRYLGFGEQILEDLAVGGLIHDIGKVMVRDEILNKAGKLDEEEFLHMKQHQVLSQPILESMPSLSQISKDVSLMHHEKLDGRGYPNGLKDDDISLAGRMAGIADIYDALTSERVYKAAMSPSEAFKIMISLTPFHLDTDLLKSFIRCVGFYPAGSVIELSNGRVGLVTHENTDDMTRPRVKTFFSIKSGGFREVEHLDLSKRQDISIIRGLTEQSLNTSFAHFR</sequence>
<dbReference type="Pfam" id="PF11871">
    <property type="entry name" value="DUF3391"/>
    <property type="match status" value="1"/>
</dbReference>
<dbReference type="CDD" id="cd00077">
    <property type="entry name" value="HDc"/>
    <property type="match status" value="1"/>
</dbReference>
<gene>
    <name evidence="2" type="ORF">CS022_03345</name>
</gene>
<evidence type="ECO:0000313" key="2">
    <source>
        <dbReference type="EMBL" id="RXJ74614.1"/>
    </source>
</evidence>
<dbReference type="Proteomes" id="UP000290287">
    <property type="component" value="Unassembled WGS sequence"/>
</dbReference>
<proteinExistence type="predicted"/>
<keyword evidence="3" id="KW-1185">Reference proteome</keyword>
<dbReference type="EMBL" id="PEIB01000002">
    <property type="protein sequence ID" value="RXJ74614.1"/>
    <property type="molecule type" value="Genomic_DNA"/>
</dbReference>
<dbReference type="Gene3D" id="1.10.3210.10">
    <property type="entry name" value="Hypothetical protein af1432"/>
    <property type="match status" value="1"/>
</dbReference>
<dbReference type="InterPro" id="IPR021812">
    <property type="entry name" value="DUF3391"/>
</dbReference>
<dbReference type="InterPro" id="IPR003607">
    <property type="entry name" value="HD/PDEase_dom"/>
</dbReference>
<dbReference type="AlphaFoldDB" id="A0A4Q0YWH3"/>
<feature type="domain" description="HD-GYP" evidence="1">
    <location>
        <begin position="124"/>
        <end position="320"/>
    </location>
</feature>
<accession>A0A4Q0YWH3</accession>
<dbReference type="OrthoDB" id="9764808at2"/>
<dbReference type="RefSeq" id="WP_129121083.1">
    <property type="nucleotide sequence ID" value="NZ_PEIB01000002.1"/>
</dbReference>
<dbReference type="PANTHER" id="PTHR43155:SF2">
    <property type="entry name" value="CYCLIC DI-GMP PHOSPHODIESTERASE PA4108"/>
    <property type="match status" value="1"/>
</dbReference>
<protein>
    <submittedName>
        <fullName evidence="2">Phosphohydrolase</fullName>
    </submittedName>
</protein>
<dbReference type="GO" id="GO:0008081">
    <property type="term" value="F:phosphoric diester hydrolase activity"/>
    <property type="evidence" value="ECO:0007669"/>
    <property type="project" value="UniProtKB-ARBA"/>
</dbReference>
<dbReference type="PANTHER" id="PTHR43155">
    <property type="entry name" value="CYCLIC DI-GMP PHOSPHODIESTERASE PA4108-RELATED"/>
    <property type="match status" value="1"/>
</dbReference>
<keyword evidence="2" id="KW-0378">Hydrolase</keyword>
<organism evidence="2 3">
    <name type="scientific">Veronia nyctiphanis</name>
    <dbReference type="NCBI Taxonomy" id="1278244"/>
    <lineage>
        <taxon>Bacteria</taxon>
        <taxon>Pseudomonadati</taxon>
        <taxon>Pseudomonadota</taxon>
        <taxon>Gammaproteobacteria</taxon>
        <taxon>Vibrionales</taxon>
        <taxon>Vibrionaceae</taxon>
        <taxon>Veronia</taxon>
    </lineage>
</organism>
<dbReference type="PROSITE" id="PS51832">
    <property type="entry name" value="HD_GYP"/>
    <property type="match status" value="1"/>
</dbReference>
<dbReference type="SMART" id="SM00471">
    <property type="entry name" value="HDc"/>
    <property type="match status" value="1"/>
</dbReference>
<dbReference type="SUPFAM" id="SSF109604">
    <property type="entry name" value="HD-domain/PDEase-like"/>
    <property type="match status" value="1"/>
</dbReference>
<dbReference type="Pfam" id="PF13487">
    <property type="entry name" value="HD_5"/>
    <property type="match status" value="1"/>
</dbReference>
<evidence type="ECO:0000259" key="1">
    <source>
        <dbReference type="PROSITE" id="PS51832"/>
    </source>
</evidence>
<evidence type="ECO:0000313" key="3">
    <source>
        <dbReference type="Proteomes" id="UP000290287"/>
    </source>
</evidence>
<comment type="caution">
    <text evidence="2">The sequence shown here is derived from an EMBL/GenBank/DDBJ whole genome shotgun (WGS) entry which is preliminary data.</text>
</comment>
<name>A0A4Q0YWH3_9GAMM</name>